<dbReference type="InterPro" id="IPR000683">
    <property type="entry name" value="Gfo/Idh/MocA-like_OxRdtase_N"/>
</dbReference>
<dbReference type="SUPFAM" id="SSF55347">
    <property type="entry name" value="Glyceraldehyde-3-phosphate dehydrogenase-like, C-terminal domain"/>
    <property type="match status" value="1"/>
</dbReference>
<name>A0ABX1Y5H6_9BACL</name>
<feature type="domain" description="Gfo/Idh/MocA-like oxidoreductase C-terminal" evidence="3">
    <location>
        <begin position="140"/>
        <end position="398"/>
    </location>
</feature>
<dbReference type="Gene3D" id="3.30.360.10">
    <property type="entry name" value="Dihydrodipicolinate Reductase, domain 2"/>
    <property type="match status" value="1"/>
</dbReference>
<evidence type="ECO:0000259" key="2">
    <source>
        <dbReference type="Pfam" id="PF01408"/>
    </source>
</evidence>
<dbReference type="PANTHER" id="PTHR43377:SF2">
    <property type="entry name" value="BINDING ROSSMANN FOLD OXIDOREDUCTASE, PUTATIVE (AFU_ORTHOLOGUE AFUA_4G00560)-RELATED"/>
    <property type="match status" value="1"/>
</dbReference>
<protein>
    <submittedName>
        <fullName evidence="4">Gfo/Idh/MocA family oxidoreductase</fullName>
    </submittedName>
</protein>
<dbReference type="Pfam" id="PF02894">
    <property type="entry name" value="GFO_IDH_MocA_C"/>
    <property type="match status" value="1"/>
</dbReference>
<keyword evidence="5" id="KW-1185">Reference proteome</keyword>
<evidence type="ECO:0000256" key="1">
    <source>
        <dbReference type="ARBA" id="ARBA00010928"/>
    </source>
</evidence>
<sequence>MQQMKAILIGAGARGARSYAPYALDFPHELKFVAVAEPDPERLEIFAREHGIPQENCYSSWEEILDQPKLADFALICTQDRMHFEPTLQALSKDYHVLLEKPMSPEPAECVRMEQAAKEAGKLLTICHVLRYTPFWQTIKRLITEKRIGEIVSIQLNENVGYWHIAHSFVRGNWNNSDKSSPMILAKSCHDMDAISWLMDQPCTHVSSYGSLMHFHKGNAPEGSTSRCLDGCAVESQCPYSAPRFYLGEGLGWAGHFTKEKTRENIIKCLQENDYGRCVYQSDNNVVDHQVVNMNFANGATAIFSMSGFTRHQERRIQIMGTRGEIRGEEGRIKLMDFLTHEETEIKIAEQTSGHGGGDSGIMKRFLHEVRNYNGGDSLTSASASVRSHLMAFAAEQSRLNHGQSISLHDYYQLLLNDTQQKGSGVHVALGN</sequence>
<comment type="similarity">
    <text evidence="1">Belongs to the Gfo/Idh/MocA family.</text>
</comment>
<reference evidence="4 5" key="1">
    <citation type="submission" date="2019-10" db="EMBL/GenBank/DDBJ databases">
        <title>Description of Paenibacillus terrestris sp. nov.</title>
        <authorList>
            <person name="Carlier A."/>
            <person name="Qi S."/>
        </authorList>
    </citation>
    <scope>NUCLEOTIDE SEQUENCE [LARGE SCALE GENOMIC DNA]</scope>
    <source>
        <strain evidence="4 5">LMG 31458</strain>
    </source>
</reference>
<dbReference type="Gene3D" id="3.40.50.720">
    <property type="entry name" value="NAD(P)-binding Rossmann-like Domain"/>
    <property type="match status" value="1"/>
</dbReference>
<dbReference type="RefSeq" id="WP_171648208.1">
    <property type="nucleotide sequence ID" value="NZ_WHOA01000239.1"/>
</dbReference>
<dbReference type="InterPro" id="IPR051450">
    <property type="entry name" value="Gfo/Idh/MocA_Oxidoreductases"/>
</dbReference>
<comment type="caution">
    <text evidence="4">The sequence shown here is derived from an EMBL/GenBank/DDBJ whole genome shotgun (WGS) entry which is preliminary data.</text>
</comment>
<feature type="domain" description="Gfo/Idh/MocA-like oxidoreductase N-terminal" evidence="2">
    <location>
        <begin position="5"/>
        <end position="126"/>
    </location>
</feature>
<evidence type="ECO:0000313" key="4">
    <source>
        <dbReference type="EMBL" id="NOU76016.1"/>
    </source>
</evidence>
<dbReference type="Pfam" id="PF01408">
    <property type="entry name" value="GFO_IDH_MocA"/>
    <property type="match status" value="1"/>
</dbReference>
<gene>
    <name evidence="4" type="ORF">GC098_32500</name>
</gene>
<dbReference type="InterPro" id="IPR004104">
    <property type="entry name" value="Gfo/Idh/MocA-like_OxRdtase_C"/>
</dbReference>
<dbReference type="Proteomes" id="UP000616779">
    <property type="component" value="Unassembled WGS sequence"/>
</dbReference>
<proteinExistence type="inferred from homology"/>
<evidence type="ECO:0000313" key="5">
    <source>
        <dbReference type="Proteomes" id="UP000616779"/>
    </source>
</evidence>
<organism evidence="4 5">
    <name type="scientific">Paenibacillus phytorum</name>
    <dbReference type="NCBI Taxonomy" id="2654977"/>
    <lineage>
        <taxon>Bacteria</taxon>
        <taxon>Bacillati</taxon>
        <taxon>Bacillota</taxon>
        <taxon>Bacilli</taxon>
        <taxon>Bacillales</taxon>
        <taxon>Paenibacillaceae</taxon>
        <taxon>Paenibacillus</taxon>
    </lineage>
</organism>
<dbReference type="InterPro" id="IPR036291">
    <property type="entry name" value="NAD(P)-bd_dom_sf"/>
</dbReference>
<accession>A0ABX1Y5H6</accession>
<dbReference type="EMBL" id="WHOA01000239">
    <property type="protein sequence ID" value="NOU76016.1"/>
    <property type="molecule type" value="Genomic_DNA"/>
</dbReference>
<dbReference type="PANTHER" id="PTHR43377">
    <property type="entry name" value="BILIVERDIN REDUCTASE A"/>
    <property type="match status" value="1"/>
</dbReference>
<dbReference type="SUPFAM" id="SSF51735">
    <property type="entry name" value="NAD(P)-binding Rossmann-fold domains"/>
    <property type="match status" value="1"/>
</dbReference>
<evidence type="ECO:0000259" key="3">
    <source>
        <dbReference type="Pfam" id="PF02894"/>
    </source>
</evidence>